<evidence type="ECO:0000256" key="4">
    <source>
        <dbReference type="SAM" id="MobiDB-lite"/>
    </source>
</evidence>
<dbReference type="AlphaFoldDB" id="A0A254NJR6"/>
<organism evidence="5 6">
    <name type="scientific">Roseateles puraquae</name>
    <dbReference type="NCBI Taxonomy" id="431059"/>
    <lineage>
        <taxon>Bacteria</taxon>
        <taxon>Pseudomonadati</taxon>
        <taxon>Pseudomonadota</taxon>
        <taxon>Betaproteobacteria</taxon>
        <taxon>Burkholderiales</taxon>
        <taxon>Sphaerotilaceae</taxon>
        <taxon>Roseateles</taxon>
    </lineage>
</organism>
<dbReference type="EMBL" id="NISI01000001">
    <property type="protein sequence ID" value="OWR06237.1"/>
    <property type="molecule type" value="Genomic_DNA"/>
</dbReference>
<keyword evidence="1" id="KW-0677">Repeat</keyword>
<sequence length="452" mass="49583">MADTEYDLGHGVLRLVFPKGDCEKVNLAHWAGDAPVIEAELRNNHREGNTDIRVPVRVNNRSLVAVMDTGAPFTALKLRSARRAGVTDEMLTPVGRVGGAGEGRVQSWRASIAAFEFGGEKISNNEFQVDDTDHFEQDMLIGLDYFLSHRIYVSRLQRKVYATWNGGPVFARGNAVGAYDERYAARPADLADDAEALARRGEARAAKGDAAGALADLNRAIELAPNAAINRLARARVLLEQRERDKAAPDLDEALRLQPSLHEARALRVGLRLRADDKAGAQADLQVLDEALPASSHLREIMADQYTVLGMVPQALRQWDLWVASHGSDAHLAQVLNSRCWLRARLKLDLPLALQDCRMAVRLDGQEASYRDSLGWVQLQAGDLSAAVKAFDEALALRPVAFSHYGRALARQRQGDATAARRDLAAAREQQPEIDARARREGLPVADDAPPP</sequence>
<dbReference type="InterPro" id="IPR034122">
    <property type="entry name" value="Retropepsin-like_bacterial"/>
</dbReference>
<dbReference type="InterPro" id="IPR021109">
    <property type="entry name" value="Peptidase_aspartic_dom_sf"/>
</dbReference>
<dbReference type="PANTHER" id="PTHR44858">
    <property type="entry name" value="TETRATRICOPEPTIDE REPEAT PROTEIN 6"/>
    <property type="match status" value="1"/>
</dbReference>
<comment type="caution">
    <text evidence="5">The sequence shown here is derived from an EMBL/GenBank/DDBJ whole genome shotgun (WGS) entry which is preliminary data.</text>
</comment>
<dbReference type="Gene3D" id="2.40.70.10">
    <property type="entry name" value="Acid Proteases"/>
    <property type="match status" value="1"/>
</dbReference>
<keyword evidence="2 3" id="KW-0802">TPR repeat</keyword>
<dbReference type="Pfam" id="PF13975">
    <property type="entry name" value="gag-asp_proteas"/>
    <property type="match status" value="1"/>
</dbReference>
<dbReference type="SUPFAM" id="SSF48452">
    <property type="entry name" value="TPR-like"/>
    <property type="match status" value="2"/>
</dbReference>
<proteinExistence type="predicted"/>
<dbReference type="Proteomes" id="UP000197446">
    <property type="component" value="Unassembled WGS sequence"/>
</dbReference>
<dbReference type="Gene3D" id="1.25.40.10">
    <property type="entry name" value="Tetratricopeptide repeat domain"/>
    <property type="match status" value="2"/>
</dbReference>
<accession>A0A254NJR6</accession>
<dbReference type="SMART" id="SM00028">
    <property type="entry name" value="TPR"/>
    <property type="match status" value="3"/>
</dbReference>
<evidence type="ECO:0000256" key="1">
    <source>
        <dbReference type="ARBA" id="ARBA00022737"/>
    </source>
</evidence>
<name>A0A254NJR6_9BURK</name>
<feature type="repeat" description="TPR" evidence="3">
    <location>
        <begin position="194"/>
        <end position="227"/>
    </location>
</feature>
<feature type="compositionally biased region" description="Basic and acidic residues" evidence="4">
    <location>
        <begin position="419"/>
        <end position="442"/>
    </location>
</feature>
<dbReference type="SUPFAM" id="SSF50630">
    <property type="entry name" value="Acid proteases"/>
    <property type="match status" value="1"/>
</dbReference>
<reference evidence="5 6" key="1">
    <citation type="journal article" date="2007" name="Int. J. Syst. Evol. Microbiol.">
        <title>Description of Pelomonas aquatica sp. nov. and Pelomonas puraquae sp. nov., isolated from industrial and haemodialysis water.</title>
        <authorList>
            <person name="Gomila M."/>
            <person name="Bowien B."/>
            <person name="Falsen E."/>
            <person name="Moore E.R."/>
            <person name="Lalucat J."/>
        </authorList>
    </citation>
    <scope>NUCLEOTIDE SEQUENCE [LARGE SCALE GENOMIC DNA]</scope>
    <source>
        <strain evidence="5 6">CCUG 52769</strain>
    </source>
</reference>
<dbReference type="Pfam" id="PF13181">
    <property type="entry name" value="TPR_8"/>
    <property type="match status" value="2"/>
</dbReference>
<evidence type="ECO:0000313" key="6">
    <source>
        <dbReference type="Proteomes" id="UP000197446"/>
    </source>
</evidence>
<evidence type="ECO:0000313" key="5">
    <source>
        <dbReference type="EMBL" id="OWR06237.1"/>
    </source>
</evidence>
<dbReference type="InterPro" id="IPR011990">
    <property type="entry name" value="TPR-like_helical_dom_sf"/>
</dbReference>
<dbReference type="CDD" id="cd05483">
    <property type="entry name" value="retropepsin_like_bacteria"/>
    <property type="match status" value="1"/>
</dbReference>
<dbReference type="InterPro" id="IPR019734">
    <property type="entry name" value="TPR_rpt"/>
</dbReference>
<evidence type="ECO:0000256" key="3">
    <source>
        <dbReference type="PROSITE-ProRule" id="PRU00339"/>
    </source>
</evidence>
<evidence type="ECO:0000256" key="2">
    <source>
        <dbReference type="ARBA" id="ARBA00022803"/>
    </source>
</evidence>
<gene>
    <name evidence="5" type="ORF">CDO81_04385</name>
</gene>
<protein>
    <submittedName>
        <fullName evidence="5">Uncharacterized protein</fullName>
    </submittedName>
</protein>
<feature type="repeat" description="TPR" evidence="3">
    <location>
        <begin position="368"/>
        <end position="401"/>
    </location>
</feature>
<feature type="region of interest" description="Disordered" evidence="4">
    <location>
        <begin position="419"/>
        <end position="452"/>
    </location>
</feature>
<keyword evidence="6" id="KW-1185">Reference proteome</keyword>
<dbReference type="PROSITE" id="PS50005">
    <property type="entry name" value="TPR"/>
    <property type="match status" value="2"/>
</dbReference>
<dbReference type="PANTHER" id="PTHR44858:SF1">
    <property type="entry name" value="UDP-N-ACETYLGLUCOSAMINE--PEPTIDE N-ACETYLGLUCOSAMINYLTRANSFERASE SPINDLY-RELATED"/>
    <property type="match status" value="1"/>
</dbReference>
<dbReference type="InterPro" id="IPR050498">
    <property type="entry name" value="Ycf3"/>
</dbReference>